<evidence type="ECO:0000313" key="2">
    <source>
        <dbReference type="EMBL" id="CAD7033660.1"/>
    </source>
</evidence>
<dbReference type="EMBL" id="CABFWF030000010">
    <property type="protein sequence ID" value="CAD7033660.1"/>
    <property type="molecule type" value="Genomic_DNA"/>
</dbReference>
<gene>
    <name evidence="2" type="ORF">REJC140_03214</name>
</gene>
<comment type="similarity">
    <text evidence="1">Belongs to the phD/YefM antitoxin family.</text>
</comment>
<reference evidence="2 3" key="1">
    <citation type="submission" date="2020-11" db="EMBL/GenBank/DDBJ databases">
        <authorList>
            <person name="Lassalle F."/>
        </authorList>
    </citation>
    <scope>NUCLEOTIDE SEQUENCE [LARGE SCALE GENOMIC DNA]</scope>
    <source>
        <strain evidence="2 3">JC140</strain>
    </source>
</reference>
<protein>
    <submittedName>
        <fullName evidence="2">Type II toxin-antitoxin system prevent-host-death family antitoxin</fullName>
    </submittedName>
</protein>
<proteinExistence type="inferred from homology"/>
<organism evidence="2 3">
    <name type="scientific">Pseudorhizobium endolithicum</name>
    <dbReference type="NCBI Taxonomy" id="1191678"/>
    <lineage>
        <taxon>Bacteria</taxon>
        <taxon>Pseudomonadati</taxon>
        <taxon>Pseudomonadota</taxon>
        <taxon>Alphaproteobacteria</taxon>
        <taxon>Hyphomicrobiales</taxon>
        <taxon>Rhizobiaceae</taxon>
        <taxon>Rhizobium/Agrobacterium group</taxon>
        <taxon>Pseudorhizobium</taxon>
    </lineage>
</organism>
<sequence>MTITVKIEHANLSELLAKVEAGEEVLLTRGDAPVARLSGLSDRAMRQKAIDEVLEFRKTMPRVTLEEVAAWKAIGRM</sequence>
<name>A0ABN7JN21_9HYPH</name>
<evidence type="ECO:0000313" key="3">
    <source>
        <dbReference type="Proteomes" id="UP000606921"/>
    </source>
</evidence>
<dbReference type="Gene3D" id="3.40.1620.10">
    <property type="entry name" value="YefM-like domain"/>
    <property type="match status" value="1"/>
</dbReference>
<accession>A0ABN7JN21</accession>
<evidence type="ECO:0000256" key="1">
    <source>
        <dbReference type="ARBA" id="ARBA00009981"/>
    </source>
</evidence>
<dbReference type="SUPFAM" id="SSF143120">
    <property type="entry name" value="YefM-like"/>
    <property type="match status" value="1"/>
</dbReference>
<keyword evidence="3" id="KW-1185">Reference proteome</keyword>
<dbReference type="RefSeq" id="WP_142592308.1">
    <property type="nucleotide sequence ID" value="NZ_CABFWF030000010.1"/>
</dbReference>
<dbReference type="Proteomes" id="UP000606921">
    <property type="component" value="Unassembled WGS sequence"/>
</dbReference>
<dbReference type="InterPro" id="IPR036165">
    <property type="entry name" value="YefM-like_sf"/>
</dbReference>
<comment type="caution">
    <text evidence="2">The sequence shown here is derived from an EMBL/GenBank/DDBJ whole genome shotgun (WGS) entry which is preliminary data.</text>
</comment>